<feature type="domain" description="RRN7-type" evidence="14">
    <location>
        <begin position="15"/>
        <end position="39"/>
    </location>
</feature>
<evidence type="ECO:0000256" key="2">
    <source>
        <dbReference type="ARBA" id="ARBA00006899"/>
    </source>
</evidence>
<proteinExistence type="inferred from homology"/>
<accession>A0A8D2AEP1</accession>
<evidence type="ECO:0000256" key="11">
    <source>
        <dbReference type="ARBA" id="ARBA00025013"/>
    </source>
</evidence>
<comment type="similarity">
    <text evidence="2">Belongs to the RRN7/TAF1B family.</text>
</comment>
<dbReference type="AlphaFoldDB" id="A0A8D2AEP1"/>
<dbReference type="GeneTree" id="ENSGT00440000033827"/>
<keyword evidence="6" id="KW-0862">Zinc</keyword>
<keyword evidence="5" id="KW-0863">Zinc-finger</keyword>
<dbReference type="PANTHER" id="PTHR31576">
    <property type="entry name" value="TATA BOX-BINDING PROTEIN-ASSOCIATED FACTOR RNA POLYMERASE I SUBUNIT B"/>
    <property type="match status" value="1"/>
</dbReference>
<evidence type="ECO:0000256" key="12">
    <source>
        <dbReference type="ARBA" id="ARBA00030355"/>
    </source>
</evidence>
<keyword evidence="10" id="KW-0539">Nucleus</keyword>
<keyword evidence="16" id="KW-1185">Reference proteome</keyword>
<evidence type="ECO:0000256" key="5">
    <source>
        <dbReference type="ARBA" id="ARBA00022771"/>
    </source>
</evidence>
<dbReference type="GO" id="GO:0070860">
    <property type="term" value="C:RNA polymerase I core factor complex"/>
    <property type="evidence" value="ECO:0007669"/>
    <property type="project" value="InterPro"/>
</dbReference>
<dbReference type="OrthoDB" id="10069252at2759"/>
<name>A0A8D2AEP1_SCIVU</name>
<evidence type="ECO:0000256" key="8">
    <source>
        <dbReference type="ARBA" id="ARBA00023125"/>
    </source>
</evidence>
<dbReference type="GO" id="GO:0008270">
    <property type="term" value="F:zinc ion binding"/>
    <property type="evidence" value="ECO:0007669"/>
    <property type="project" value="UniProtKB-KW"/>
</dbReference>
<evidence type="ECO:0000256" key="6">
    <source>
        <dbReference type="ARBA" id="ARBA00022833"/>
    </source>
</evidence>
<dbReference type="Ensembl" id="ENSSVLT00005001097.1">
    <property type="protein sequence ID" value="ENSSVLP00005000979.1"/>
    <property type="gene ID" value="ENSSVLG00005000869.1"/>
</dbReference>
<keyword evidence="7" id="KW-0805">Transcription regulation</keyword>
<keyword evidence="4" id="KW-0479">Metal-binding</keyword>
<evidence type="ECO:0000256" key="4">
    <source>
        <dbReference type="ARBA" id="ARBA00022723"/>
    </source>
</evidence>
<evidence type="ECO:0000256" key="3">
    <source>
        <dbReference type="ARBA" id="ARBA00018994"/>
    </source>
</evidence>
<dbReference type="GO" id="GO:0005668">
    <property type="term" value="C:RNA polymerase transcription factor SL1 complex"/>
    <property type="evidence" value="ECO:0007669"/>
    <property type="project" value="TreeGrafter"/>
</dbReference>
<reference evidence="15" key="2">
    <citation type="submission" date="2025-09" db="UniProtKB">
        <authorList>
            <consortium name="Ensembl"/>
        </authorList>
    </citation>
    <scope>IDENTIFICATION</scope>
</reference>
<protein>
    <recommendedName>
        <fullName evidence="3">TATA box-binding protein-associated factor RNA polymerase I subunit B</fullName>
    </recommendedName>
    <alternativeName>
        <fullName evidence="13">TATA box-binding protein-associated factor 1B</fullName>
    </alternativeName>
    <alternativeName>
        <fullName evidence="12">Transcription initiation factor SL1/TIF-IB subunit B</fullName>
    </alternativeName>
</protein>
<evidence type="ECO:0000313" key="15">
    <source>
        <dbReference type="Ensembl" id="ENSSVLP00005000979.1"/>
    </source>
</evidence>
<keyword evidence="8" id="KW-0238">DNA-binding</keyword>
<comment type="function">
    <text evidence="11">Component of RNA polymerase I core factor complex that acts as a GTF2B/TFIIB-like factor and plays a key role in multiple steps during transcription initiation such as pre-initiation complex (PIC) assembly and postpolymerase recruitment events in polymerase I (Pol I) transcription. Binds rDNA promoters and plays a role in Pol I recruitment as a component of the SL1/TIF-IB complex and, possibly, directly through its interaction with RRN3.</text>
</comment>
<comment type="subcellular location">
    <subcellularLocation>
        <location evidence="1">Nucleus</location>
        <location evidence="1">Nucleolus</location>
    </subcellularLocation>
</comment>
<evidence type="ECO:0000256" key="13">
    <source>
        <dbReference type="ARBA" id="ARBA00032500"/>
    </source>
</evidence>
<dbReference type="Pfam" id="PF11781">
    <property type="entry name" value="Zn_ribbon_RRN7"/>
    <property type="match status" value="1"/>
</dbReference>
<dbReference type="GO" id="GO:0042790">
    <property type="term" value="P:nucleolar large rRNA transcription by RNA polymerase I"/>
    <property type="evidence" value="ECO:0007669"/>
    <property type="project" value="TreeGrafter"/>
</dbReference>
<organism evidence="15 16">
    <name type="scientific">Sciurus vulgaris</name>
    <name type="common">Eurasian red squirrel</name>
    <dbReference type="NCBI Taxonomy" id="55149"/>
    <lineage>
        <taxon>Eukaryota</taxon>
        <taxon>Metazoa</taxon>
        <taxon>Chordata</taxon>
        <taxon>Craniata</taxon>
        <taxon>Vertebrata</taxon>
        <taxon>Euteleostomi</taxon>
        <taxon>Mammalia</taxon>
        <taxon>Eutheria</taxon>
        <taxon>Euarchontoglires</taxon>
        <taxon>Glires</taxon>
        <taxon>Rodentia</taxon>
        <taxon>Sciuromorpha</taxon>
        <taxon>Sciuridae</taxon>
        <taxon>Sciurinae</taxon>
        <taxon>Sciurini</taxon>
        <taxon>Sciurus</taxon>
    </lineage>
</organism>
<reference evidence="15" key="1">
    <citation type="submission" date="2025-08" db="UniProtKB">
        <authorList>
            <consortium name="Ensembl"/>
        </authorList>
    </citation>
    <scope>IDENTIFICATION</scope>
</reference>
<evidence type="ECO:0000256" key="7">
    <source>
        <dbReference type="ARBA" id="ARBA00023015"/>
    </source>
</evidence>
<keyword evidence="9" id="KW-0804">Transcription</keyword>
<evidence type="ECO:0000256" key="1">
    <source>
        <dbReference type="ARBA" id="ARBA00004604"/>
    </source>
</evidence>
<dbReference type="InterPro" id="IPR033599">
    <property type="entry name" value="TAF1B/Rrn7"/>
</dbReference>
<dbReference type="PANTHER" id="PTHR31576:SF2">
    <property type="entry name" value="TATA BOX-BINDING PROTEIN-ASSOCIATED FACTOR RNA POLYMERASE I SUBUNIT B"/>
    <property type="match status" value="1"/>
</dbReference>
<evidence type="ECO:0000259" key="14">
    <source>
        <dbReference type="Pfam" id="PF11781"/>
    </source>
</evidence>
<evidence type="ECO:0000256" key="10">
    <source>
        <dbReference type="ARBA" id="ARBA00023242"/>
    </source>
</evidence>
<sequence>MELEEVKEFKERGSQCAAISWGLTDEGKYYCSSCHNVTERSKEVINTEAIPNAKIKTINRGLRRKRKCEKGWDWFVCEGFQHILYQQAEALKALGVGPELKNEKSKQAYCKNPIYTSGRKAKVLEDNISHSDWASEPELLSDVNSLSFVESGAESQSDAQTQKSFPLTKASQPESASVYLLKSTIFPT</sequence>
<dbReference type="Proteomes" id="UP000694564">
    <property type="component" value="Chromosome 5"/>
</dbReference>
<evidence type="ECO:0000313" key="16">
    <source>
        <dbReference type="Proteomes" id="UP000694564"/>
    </source>
</evidence>
<dbReference type="GO" id="GO:0001164">
    <property type="term" value="F:RNA polymerase I core promoter sequence-specific DNA binding"/>
    <property type="evidence" value="ECO:0007669"/>
    <property type="project" value="InterPro"/>
</dbReference>
<evidence type="ECO:0000256" key="9">
    <source>
        <dbReference type="ARBA" id="ARBA00023163"/>
    </source>
</evidence>
<dbReference type="InterPro" id="IPR021752">
    <property type="entry name" value="TF_Rrn7_Zf"/>
</dbReference>